<sequence length="108" mass="11446">MPDSQTGRGTVARSLVARKMGREIGGKGRGKCLGKSRTRSFSAALGVKAGGVPFRLHSAQNFRSHPALQRYGPTLEVESSYTIDNVKTKIQGRDSSGSAETHLCGKAA</sequence>
<comment type="caution">
    <text evidence="1">The sequence shown here is derived from an EMBL/GenBank/DDBJ whole genome shotgun (WGS) entry which is preliminary data.</text>
</comment>
<keyword evidence="2" id="KW-1185">Reference proteome</keyword>
<proteinExistence type="predicted"/>
<gene>
    <name evidence="1" type="ORF">CBR_g34628</name>
</gene>
<accession>A0A388LJ41</accession>
<protein>
    <submittedName>
        <fullName evidence="1">Uncharacterized protein</fullName>
    </submittedName>
</protein>
<dbReference type="Proteomes" id="UP000265515">
    <property type="component" value="Unassembled WGS sequence"/>
</dbReference>
<dbReference type="Gramene" id="GBG82344">
    <property type="protein sequence ID" value="GBG82344"/>
    <property type="gene ID" value="CBR_g34628"/>
</dbReference>
<dbReference type="AlphaFoldDB" id="A0A388LJ41"/>
<reference evidence="1 2" key="1">
    <citation type="journal article" date="2018" name="Cell">
        <title>The Chara Genome: Secondary Complexity and Implications for Plant Terrestrialization.</title>
        <authorList>
            <person name="Nishiyama T."/>
            <person name="Sakayama H."/>
            <person name="Vries J.D."/>
            <person name="Buschmann H."/>
            <person name="Saint-Marcoux D."/>
            <person name="Ullrich K.K."/>
            <person name="Haas F.B."/>
            <person name="Vanderstraeten L."/>
            <person name="Becker D."/>
            <person name="Lang D."/>
            <person name="Vosolsobe S."/>
            <person name="Rombauts S."/>
            <person name="Wilhelmsson P.K.I."/>
            <person name="Janitza P."/>
            <person name="Kern R."/>
            <person name="Heyl A."/>
            <person name="Rumpler F."/>
            <person name="Villalobos L.I.A.C."/>
            <person name="Clay J.M."/>
            <person name="Skokan R."/>
            <person name="Toyoda A."/>
            <person name="Suzuki Y."/>
            <person name="Kagoshima H."/>
            <person name="Schijlen E."/>
            <person name="Tajeshwar N."/>
            <person name="Catarino B."/>
            <person name="Hetherington A.J."/>
            <person name="Saltykova A."/>
            <person name="Bonnot C."/>
            <person name="Breuninger H."/>
            <person name="Symeonidi A."/>
            <person name="Radhakrishnan G.V."/>
            <person name="Van Nieuwerburgh F."/>
            <person name="Deforce D."/>
            <person name="Chang C."/>
            <person name="Karol K.G."/>
            <person name="Hedrich R."/>
            <person name="Ulvskov P."/>
            <person name="Glockner G."/>
            <person name="Delwiche C.F."/>
            <person name="Petrasek J."/>
            <person name="Van de Peer Y."/>
            <person name="Friml J."/>
            <person name="Beilby M."/>
            <person name="Dolan L."/>
            <person name="Kohara Y."/>
            <person name="Sugano S."/>
            <person name="Fujiyama A."/>
            <person name="Delaux P.-M."/>
            <person name="Quint M."/>
            <person name="TheiBen G."/>
            <person name="Hagemann M."/>
            <person name="Harholt J."/>
            <person name="Dunand C."/>
            <person name="Zachgo S."/>
            <person name="Langdale J."/>
            <person name="Maumus F."/>
            <person name="Straeten D.V.D."/>
            <person name="Gould S.B."/>
            <person name="Rensing S.A."/>
        </authorList>
    </citation>
    <scope>NUCLEOTIDE SEQUENCE [LARGE SCALE GENOMIC DNA]</scope>
    <source>
        <strain evidence="1 2">S276</strain>
    </source>
</reference>
<evidence type="ECO:0000313" key="1">
    <source>
        <dbReference type="EMBL" id="GBG82344.1"/>
    </source>
</evidence>
<organism evidence="1 2">
    <name type="scientific">Chara braunii</name>
    <name type="common">Braun's stonewort</name>
    <dbReference type="NCBI Taxonomy" id="69332"/>
    <lineage>
        <taxon>Eukaryota</taxon>
        <taxon>Viridiplantae</taxon>
        <taxon>Streptophyta</taxon>
        <taxon>Charophyceae</taxon>
        <taxon>Charales</taxon>
        <taxon>Characeae</taxon>
        <taxon>Chara</taxon>
    </lineage>
</organism>
<name>A0A388LJ41_CHABU</name>
<dbReference type="EMBL" id="BFEA01000404">
    <property type="protein sequence ID" value="GBG82344.1"/>
    <property type="molecule type" value="Genomic_DNA"/>
</dbReference>
<evidence type="ECO:0000313" key="2">
    <source>
        <dbReference type="Proteomes" id="UP000265515"/>
    </source>
</evidence>